<gene>
    <name evidence="5" type="primary">adk</name>
    <name evidence="8" type="ORF">A2153_03900</name>
</gene>
<proteinExistence type="inferred from homology"/>
<dbReference type="EC" id="2.7.4.3" evidence="5 7"/>
<dbReference type="AlphaFoldDB" id="A0A1F5YFC1"/>
<comment type="subunit">
    <text evidence="5 7">Monomer.</text>
</comment>
<name>A0A1F5YFC1_9BACT</name>
<protein>
    <recommendedName>
        <fullName evidence="5 7">Adenylate kinase</fullName>
        <shortName evidence="5">AK</shortName>
        <ecNumber evidence="5 7">2.7.4.3</ecNumber>
    </recommendedName>
    <alternativeName>
        <fullName evidence="5">ATP-AMP transphosphorylase</fullName>
    </alternativeName>
    <alternativeName>
        <fullName evidence="5">ATP:AMP phosphotransferase</fullName>
    </alternativeName>
    <alternativeName>
        <fullName evidence="5">Adenylate monophosphate kinase</fullName>
    </alternativeName>
</protein>
<reference evidence="8 9" key="1">
    <citation type="journal article" date="2016" name="Nat. Commun.">
        <title>Thousands of microbial genomes shed light on interconnected biogeochemical processes in an aquifer system.</title>
        <authorList>
            <person name="Anantharaman K."/>
            <person name="Brown C.T."/>
            <person name="Hug L.A."/>
            <person name="Sharon I."/>
            <person name="Castelle C.J."/>
            <person name="Probst A.J."/>
            <person name="Thomas B.C."/>
            <person name="Singh A."/>
            <person name="Wilkins M.J."/>
            <person name="Karaoz U."/>
            <person name="Brodie E.L."/>
            <person name="Williams K.H."/>
            <person name="Hubbard S.S."/>
            <person name="Banfield J.F."/>
        </authorList>
    </citation>
    <scope>NUCLEOTIDE SEQUENCE [LARGE SCALE GENOMIC DNA]</scope>
</reference>
<dbReference type="InterPro" id="IPR027417">
    <property type="entry name" value="P-loop_NTPase"/>
</dbReference>
<dbReference type="GO" id="GO:0004017">
    <property type="term" value="F:AMP kinase activity"/>
    <property type="evidence" value="ECO:0007669"/>
    <property type="project" value="UniProtKB-UniRule"/>
</dbReference>
<dbReference type="CDD" id="cd01428">
    <property type="entry name" value="ADK"/>
    <property type="match status" value="1"/>
</dbReference>
<feature type="binding site" evidence="5">
    <location>
        <position position="128"/>
    </location>
    <ligand>
        <name>ATP</name>
        <dbReference type="ChEBI" id="CHEBI:30616"/>
    </ligand>
</feature>
<feature type="binding site" evidence="5">
    <location>
        <position position="36"/>
    </location>
    <ligand>
        <name>AMP</name>
        <dbReference type="ChEBI" id="CHEBI:456215"/>
    </ligand>
</feature>
<evidence type="ECO:0000256" key="6">
    <source>
        <dbReference type="RuleBase" id="RU003330"/>
    </source>
</evidence>
<dbReference type="Pfam" id="PF00406">
    <property type="entry name" value="ADK"/>
    <property type="match status" value="1"/>
</dbReference>
<keyword evidence="5 7" id="KW-0067">ATP-binding</keyword>
<dbReference type="Gene3D" id="3.40.50.300">
    <property type="entry name" value="P-loop containing nucleotide triphosphate hydrolases"/>
    <property type="match status" value="1"/>
</dbReference>
<dbReference type="PROSITE" id="PS00113">
    <property type="entry name" value="ADENYLATE_KINASE"/>
    <property type="match status" value="1"/>
</dbReference>
<evidence type="ECO:0000256" key="7">
    <source>
        <dbReference type="RuleBase" id="RU003331"/>
    </source>
</evidence>
<dbReference type="EMBL" id="MFJB01000081">
    <property type="protein sequence ID" value="OGF98864.1"/>
    <property type="molecule type" value="Genomic_DNA"/>
</dbReference>
<comment type="similarity">
    <text evidence="5 6">Belongs to the adenylate kinase family.</text>
</comment>
<dbReference type="HAMAP" id="MF_00235">
    <property type="entry name" value="Adenylate_kinase_Adk"/>
    <property type="match status" value="1"/>
</dbReference>
<dbReference type="GO" id="GO:0005524">
    <property type="term" value="F:ATP binding"/>
    <property type="evidence" value="ECO:0007669"/>
    <property type="project" value="UniProtKB-UniRule"/>
</dbReference>
<dbReference type="GO" id="GO:0005737">
    <property type="term" value="C:cytoplasm"/>
    <property type="evidence" value="ECO:0007669"/>
    <property type="project" value="UniProtKB-SubCell"/>
</dbReference>
<evidence type="ECO:0000256" key="2">
    <source>
        <dbReference type="ARBA" id="ARBA00022727"/>
    </source>
</evidence>
<dbReference type="InterPro" id="IPR000850">
    <property type="entry name" value="Adenylat/UMP-CMP_kin"/>
</dbReference>
<dbReference type="InterPro" id="IPR033690">
    <property type="entry name" value="Adenylat_kinase_CS"/>
</dbReference>
<evidence type="ECO:0000256" key="3">
    <source>
        <dbReference type="ARBA" id="ARBA00022741"/>
    </source>
</evidence>
<feature type="binding site" evidence="5">
    <location>
        <begin position="86"/>
        <end position="89"/>
    </location>
    <ligand>
        <name>AMP</name>
        <dbReference type="ChEBI" id="CHEBI:456215"/>
    </ligand>
</feature>
<evidence type="ECO:0000256" key="5">
    <source>
        <dbReference type="HAMAP-Rule" id="MF_00235"/>
    </source>
</evidence>
<keyword evidence="2 5" id="KW-0545">Nucleotide biosynthesis</keyword>
<keyword evidence="1 5" id="KW-0808">Transferase</keyword>
<evidence type="ECO:0000256" key="1">
    <source>
        <dbReference type="ARBA" id="ARBA00022679"/>
    </source>
</evidence>
<comment type="caution">
    <text evidence="8">The sequence shown here is derived from an EMBL/GenBank/DDBJ whole genome shotgun (WGS) entry which is preliminary data.</text>
</comment>
<comment type="function">
    <text evidence="5">Catalyzes the reversible transfer of the terminal phosphate group between ATP and AMP. Plays an important role in cellular energy homeostasis and in adenine nucleotide metabolism.</text>
</comment>
<comment type="subcellular location">
    <subcellularLocation>
        <location evidence="5 7">Cytoplasm</location>
    </subcellularLocation>
</comment>
<comment type="pathway">
    <text evidence="5">Purine metabolism; AMP biosynthesis via salvage pathway; AMP from ADP: step 1/1.</text>
</comment>
<comment type="caution">
    <text evidence="5">Lacks conserved residue(s) required for the propagation of feature annotation.</text>
</comment>
<comment type="catalytic activity">
    <reaction evidence="5 7">
        <text>AMP + ATP = 2 ADP</text>
        <dbReference type="Rhea" id="RHEA:12973"/>
        <dbReference type="ChEBI" id="CHEBI:30616"/>
        <dbReference type="ChEBI" id="CHEBI:456215"/>
        <dbReference type="ChEBI" id="CHEBI:456216"/>
        <dbReference type="EC" id="2.7.4.3"/>
    </reaction>
</comment>
<dbReference type="Proteomes" id="UP000177396">
    <property type="component" value="Unassembled WGS sequence"/>
</dbReference>
<organism evidence="8 9">
    <name type="scientific">Candidatus Gottesmanbacteria bacterium RBG_16_38_7b</name>
    <dbReference type="NCBI Taxonomy" id="1798372"/>
    <lineage>
        <taxon>Bacteria</taxon>
        <taxon>Candidatus Gottesmaniibacteriota</taxon>
    </lineage>
</organism>
<evidence type="ECO:0000313" key="8">
    <source>
        <dbReference type="EMBL" id="OGF98864.1"/>
    </source>
</evidence>
<evidence type="ECO:0000313" key="9">
    <source>
        <dbReference type="Proteomes" id="UP000177396"/>
    </source>
</evidence>
<feature type="binding site" evidence="5">
    <location>
        <position position="93"/>
    </location>
    <ligand>
        <name>AMP</name>
        <dbReference type="ChEBI" id="CHEBI:456215"/>
    </ligand>
</feature>
<keyword evidence="4 5" id="KW-0418">Kinase</keyword>
<feature type="binding site" evidence="5">
    <location>
        <position position="130"/>
    </location>
    <ligand>
        <name>AMP</name>
        <dbReference type="ChEBI" id="CHEBI:456215"/>
    </ligand>
</feature>
<feature type="binding site" evidence="5">
    <location>
        <begin position="58"/>
        <end position="60"/>
    </location>
    <ligand>
        <name>AMP</name>
        <dbReference type="ChEBI" id="CHEBI:456215"/>
    </ligand>
</feature>
<feature type="binding site" evidence="5">
    <location>
        <position position="31"/>
    </location>
    <ligand>
        <name>AMP</name>
        <dbReference type="ChEBI" id="CHEBI:456215"/>
    </ligand>
</feature>
<dbReference type="SUPFAM" id="SSF52540">
    <property type="entry name" value="P-loop containing nucleoside triphosphate hydrolases"/>
    <property type="match status" value="1"/>
</dbReference>
<evidence type="ECO:0000256" key="4">
    <source>
        <dbReference type="ARBA" id="ARBA00022777"/>
    </source>
</evidence>
<dbReference type="UniPathway" id="UPA00588">
    <property type="reaction ID" value="UER00649"/>
</dbReference>
<dbReference type="PRINTS" id="PR00094">
    <property type="entry name" value="ADENYLTKNASE"/>
</dbReference>
<feature type="binding site" evidence="5">
    <location>
        <position position="149"/>
    </location>
    <ligand>
        <name>AMP</name>
        <dbReference type="ChEBI" id="CHEBI:456215"/>
    </ligand>
</feature>
<feature type="binding site" evidence="5">
    <location>
        <position position="177"/>
    </location>
    <ligand>
        <name>ATP</name>
        <dbReference type="ChEBI" id="CHEBI:30616"/>
    </ligand>
</feature>
<sequence length="194" mass="22396">MYLIIYGPEGSGKGTQANLLKAKLNLPVITSGDLVRAKAKKNHTVEGKICRKALETGQYVPDYVMFKLWREKLESSESQKGFILDGFPRNIHQAQFLESVISKLNYCLDKFIYLKLSDCQSRSRLLKRNRKVYEGSSISHDTPERINQRLRTYHQMEHELVEFFQKKGLLAEINGEQSVEMVFQDILAKLNLNI</sequence>
<keyword evidence="5" id="KW-0963">Cytoplasm</keyword>
<comment type="domain">
    <text evidence="5">Consists of three domains, a large central CORE domain and two small peripheral domains, NMPbind and LID, which undergo movements during catalysis. The LID domain closes over the site of phosphoryl transfer upon ATP binding. Assembling and dissambling the active center during each catalytic cycle provides an effective means to prevent ATP hydrolysis.</text>
</comment>
<accession>A0A1F5YFC1</accession>
<dbReference type="GO" id="GO:0044209">
    <property type="term" value="P:AMP salvage"/>
    <property type="evidence" value="ECO:0007669"/>
    <property type="project" value="UniProtKB-UniRule"/>
</dbReference>
<dbReference type="PANTHER" id="PTHR23359">
    <property type="entry name" value="NUCLEOTIDE KINASE"/>
    <property type="match status" value="1"/>
</dbReference>
<feature type="binding site" evidence="5">
    <location>
        <begin position="10"/>
        <end position="15"/>
    </location>
    <ligand>
        <name>ATP</name>
        <dbReference type="ChEBI" id="CHEBI:30616"/>
    </ligand>
</feature>
<keyword evidence="3 5" id="KW-0547">Nucleotide-binding</keyword>